<comment type="caution">
    <text evidence="1">The sequence shown here is derived from an EMBL/GenBank/DDBJ whole genome shotgun (WGS) entry which is preliminary data.</text>
</comment>
<name>A0A645F578_9ZZZZ</name>
<dbReference type="AlphaFoldDB" id="A0A645F578"/>
<reference evidence="1" key="1">
    <citation type="submission" date="2019-08" db="EMBL/GenBank/DDBJ databases">
        <authorList>
            <person name="Kucharzyk K."/>
            <person name="Murdoch R.W."/>
            <person name="Higgins S."/>
            <person name="Loffler F."/>
        </authorList>
    </citation>
    <scope>NUCLEOTIDE SEQUENCE</scope>
</reference>
<sequence length="135" mass="14817">MGKTRIIEPILYAAVTRVIRGDHLLFVAVKTAAEKPQIPAAKLDVCLGVIEHLPGIHVIQTKLVRNPLSSIRHNLHETDGAHFALSAGIVAAFAPHDGLYKIGIQLIRFGILRNQVRIGDGVVPQRLLILRVFID</sequence>
<evidence type="ECO:0000313" key="1">
    <source>
        <dbReference type="EMBL" id="MPN08672.1"/>
    </source>
</evidence>
<gene>
    <name evidence="1" type="ORF">SDC9_155957</name>
</gene>
<protein>
    <submittedName>
        <fullName evidence="1">Uncharacterized protein</fullName>
    </submittedName>
</protein>
<organism evidence="1">
    <name type="scientific">bioreactor metagenome</name>
    <dbReference type="NCBI Taxonomy" id="1076179"/>
    <lineage>
        <taxon>unclassified sequences</taxon>
        <taxon>metagenomes</taxon>
        <taxon>ecological metagenomes</taxon>
    </lineage>
</organism>
<proteinExistence type="predicted"/>
<accession>A0A645F578</accession>
<dbReference type="EMBL" id="VSSQ01054756">
    <property type="protein sequence ID" value="MPN08672.1"/>
    <property type="molecule type" value="Genomic_DNA"/>
</dbReference>